<accession>A0A369QCZ0</accession>
<dbReference type="AlphaFoldDB" id="A0A369QCZ0"/>
<dbReference type="InterPro" id="IPR001303">
    <property type="entry name" value="Aldolase_II/adducin_N"/>
</dbReference>
<dbReference type="SMART" id="SM01007">
    <property type="entry name" value="Aldolase_II"/>
    <property type="match status" value="1"/>
</dbReference>
<evidence type="ECO:0000256" key="2">
    <source>
        <dbReference type="ARBA" id="ARBA00023002"/>
    </source>
</evidence>
<dbReference type="EC" id="1.-.-.-" evidence="4"/>
<keyword evidence="5" id="KW-1185">Reference proteome</keyword>
<organism evidence="4 5">
    <name type="scientific">Adhaeribacter pallidiroseus</name>
    <dbReference type="NCBI Taxonomy" id="2072847"/>
    <lineage>
        <taxon>Bacteria</taxon>
        <taxon>Pseudomonadati</taxon>
        <taxon>Bacteroidota</taxon>
        <taxon>Cytophagia</taxon>
        <taxon>Cytophagales</taxon>
        <taxon>Hymenobacteraceae</taxon>
        <taxon>Adhaeribacter</taxon>
    </lineage>
</organism>
<dbReference type="PANTHER" id="PTHR43669:SF8">
    <property type="entry name" value="SHORT-CHAIN TYPE DEHYDROGENASE_REDUCTASE-RELATED"/>
    <property type="match status" value="1"/>
</dbReference>
<dbReference type="SUPFAM" id="SSF53639">
    <property type="entry name" value="AraD/HMP-PK domain-like"/>
    <property type="match status" value="1"/>
</dbReference>
<dbReference type="EMBL" id="QASA01000001">
    <property type="protein sequence ID" value="RDC62554.1"/>
    <property type="molecule type" value="Genomic_DNA"/>
</dbReference>
<dbReference type="Gene3D" id="3.40.225.10">
    <property type="entry name" value="Class II aldolase/adducin N-terminal domain"/>
    <property type="match status" value="1"/>
</dbReference>
<reference evidence="4 5" key="1">
    <citation type="submission" date="2018-04" db="EMBL/GenBank/DDBJ databases">
        <title>Adhaeribacter sp. HMF7616 genome sequencing and assembly.</title>
        <authorList>
            <person name="Kang H."/>
            <person name="Kang J."/>
            <person name="Cha I."/>
            <person name="Kim H."/>
            <person name="Joh K."/>
        </authorList>
    </citation>
    <scope>NUCLEOTIDE SEQUENCE [LARGE SCALE GENOMIC DNA]</scope>
    <source>
        <strain evidence="4 5">HMF7616</strain>
    </source>
</reference>
<dbReference type="Gene3D" id="3.40.50.720">
    <property type="entry name" value="NAD(P)-binding Rossmann-like Domain"/>
    <property type="match status" value="1"/>
</dbReference>
<dbReference type="PRINTS" id="PR00080">
    <property type="entry name" value="SDRFAMILY"/>
</dbReference>
<dbReference type="NCBIfam" id="NF006189">
    <property type="entry name" value="PRK08324.1-3"/>
    <property type="match status" value="1"/>
</dbReference>
<dbReference type="Proteomes" id="UP000253919">
    <property type="component" value="Unassembled WGS sequence"/>
</dbReference>
<dbReference type="InterPro" id="IPR036291">
    <property type="entry name" value="NAD(P)-bd_dom_sf"/>
</dbReference>
<dbReference type="FunFam" id="3.40.50.720:FF:000084">
    <property type="entry name" value="Short-chain dehydrogenase reductase"/>
    <property type="match status" value="1"/>
</dbReference>
<name>A0A369QCZ0_9BACT</name>
<keyword evidence="2 4" id="KW-0560">Oxidoreductase</keyword>
<dbReference type="InterPro" id="IPR013454">
    <property type="entry name" value="Bifunc_RhaD/ADH"/>
</dbReference>
<dbReference type="NCBIfam" id="NF006191">
    <property type="entry name" value="PRK08324.1-5"/>
    <property type="match status" value="1"/>
</dbReference>
<dbReference type="Pfam" id="PF00596">
    <property type="entry name" value="Aldolase_II"/>
    <property type="match status" value="1"/>
</dbReference>
<dbReference type="NCBIfam" id="TIGR02632">
    <property type="entry name" value="RhaD_aldol-ADH"/>
    <property type="match status" value="1"/>
</dbReference>
<dbReference type="InterPro" id="IPR036409">
    <property type="entry name" value="Aldolase_II/adducin_N_sf"/>
</dbReference>
<gene>
    <name evidence="4" type="ORF">AHMF7616_01148</name>
</gene>
<evidence type="ECO:0000256" key="1">
    <source>
        <dbReference type="ARBA" id="ARBA00006484"/>
    </source>
</evidence>
<sequence>MDNATATTTFKYVSYLWDEQVANSLKDDEVALLIYRSNLLGADLRLTNYAGGNTSCKVDMPDPLTGQDVEVMWVKGSGGDLGTLKKSGLAALYVDKLHSLKNRYRGLAYEDEMVALFNHCIYDLDSKAPSIDTPLHAFLPFKHIDHLHPDAIIAIAAAKNGEQITRELFGGKVAWVPWQRPGFDLGLQMEKAVQDNPGITGIILGSHGLFTWGDTAYESYINTLETIEKASEYLQKNYGKTRAVFGGARIQSLPAAERLAKASEMIPVLRGLCSSQNRMIGHFTDDERVLEYSNSNDLAKLAPLGTSCPDHFLRTKIRPLVLDLTPEADISDAENLKKQLSDQFEAYRADYTGYYERSKHPNSPAVRDANPVIIIYPGVGMFSFAKDKQTARVASEFYINAINVMRGAEAISEYQGLPEQEAFDIEYWLLEEAKLQRMPKEKPLSRKIALITGGSGGIGKAIADKLAQEGACVVMVDMRENDIQEAQTEFNKKFGRDTAATAVVDVTSSQAIANAFKTANLAFGGVDIVVNCAGLSISKPMMDTTEADYDILQDVLVKGQFLVSQQGVKIMRKQQLGGDIVNIVSKNALVSGPNNIAYGTAKAAQLHMSRLMAAELGPDKIRVNVVNPDAVIRGSKIWESGWAEGRAKAYGISVAELPAYYAKRTVLNEELLAEDMANAVFLYVGGLLNKSTGNVINVDGGVPAAFVR</sequence>
<evidence type="ECO:0000313" key="4">
    <source>
        <dbReference type="EMBL" id="RDC62554.1"/>
    </source>
</evidence>
<dbReference type="GO" id="GO:0016491">
    <property type="term" value="F:oxidoreductase activity"/>
    <property type="evidence" value="ECO:0007669"/>
    <property type="project" value="UniProtKB-KW"/>
</dbReference>
<comment type="caution">
    <text evidence="4">The sequence shown here is derived from an EMBL/GenBank/DDBJ whole genome shotgun (WGS) entry which is preliminary data.</text>
</comment>
<protein>
    <submittedName>
        <fullName evidence="4">Putative oxidoreductase YuxG</fullName>
        <ecNumber evidence="4">1.-.-.-</ecNumber>
    </submittedName>
</protein>
<dbReference type="RefSeq" id="WP_115371979.1">
    <property type="nucleotide sequence ID" value="NZ_QASA01000001.1"/>
</dbReference>
<dbReference type="OrthoDB" id="9774430at2"/>
<dbReference type="SUPFAM" id="SSF51735">
    <property type="entry name" value="NAD(P)-binding Rossmann-fold domains"/>
    <property type="match status" value="1"/>
</dbReference>
<feature type="domain" description="Class II aldolase/adducin N-terminal" evidence="3">
    <location>
        <begin position="32"/>
        <end position="234"/>
    </location>
</feature>
<evidence type="ECO:0000313" key="5">
    <source>
        <dbReference type="Proteomes" id="UP000253919"/>
    </source>
</evidence>
<evidence type="ECO:0000259" key="3">
    <source>
        <dbReference type="SMART" id="SM01007"/>
    </source>
</evidence>
<dbReference type="PANTHER" id="PTHR43669">
    <property type="entry name" value="5-KETO-D-GLUCONATE 5-REDUCTASE"/>
    <property type="match status" value="1"/>
</dbReference>
<proteinExistence type="inferred from homology"/>
<dbReference type="InterPro" id="IPR002347">
    <property type="entry name" value="SDR_fam"/>
</dbReference>
<dbReference type="PRINTS" id="PR00081">
    <property type="entry name" value="GDHRDH"/>
</dbReference>
<comment type="similarity">
    <text evidence="1">Belongs to the short-chain dehydrogenases/reductases (SDR) family.</text>
</comment>
<dbReference type="Pfam" id="PF00106">
    <property type="entry name" value="adh_short"/>
    <property type="match status" value="1"/>
</dbReference>